<feature type="transmembrane region" description="Helical" evidence="1">
    <location>
        <begin position="75"/>
        <end position="94"/>
    </location>
</feature>
<evidence type="ECO:0000313" key="3">
    <source>
        <dbReference type="Proteomes" id="UP000198280"/>
    </source>
</evidence>
<evidence type="ECO:0000256" key="1">
    <source>
        <dbReference type="SAM" id="Phobius"/>
    </source>
</evidence>
<keyword evidence="1" id="KW-1133">Transmembrane helix</keyword>
<organism evidence="2 3">
    <name type="scientific">Actinacidiphila glaucinigra</name>
    <dbReference type="NCBI Taxonomy" id="235986"/>
    <lineage>
        <taxon>Bacteria</taxon>
        <taxon>Bacillati</taxon>
        <taxon>Actinomycetota</taxon>
        <taxon>Actinomycetes</taxon>
        <taxon>Kitasatosporales</taxon>
        <taxon>Streptomycetaceae</taxon>
        <taxon>Actinacidiphila</taxon>
    </lineage>
</organism>
<keyword evidence="3" id="KW-1185">Reference proteome</keyword>
<feature type="transmembrane region" description="Helical" evidence="1">
    <location>
        <begin position="106"/>
        <end position="128"/>
    </location>
</feature>
<accession>A0A239DLK6</accession>
<name>A0A239DLK6_9ACTN</name>
<gene>
    <name evidence="2" type="ORF">SAMN05216252_10519</name>
</gene>
<dbReference type="Proteomes" id="UP000198280">
    <property type="component" value="Unassembled WGS sequence"/>
</dbReference>
<dbReference type="AlphaFoldDB" id="A0A239DLK6"/>
<feature type="transmembrane region" description="Helical" evidence="1">
    <location>
        <begin position="134"/>
        <end position="157"/>
    </location>
</feature>
<evidence type="ECO:0000313" key="2">
    <source>
        <dbReference type="EMBL" id="SNS32573.1"/>
    </source>
</evidence>
<reference evidence="2 3" key="1">
    <citation type="submission" date="2017-06" db="EMBL/GenBank/DDBJ databases">
        <authorList>
            <person name="Kim H.J."/>
            <person name="Triplett B.A."/>
        </authorList>
    </citation>
    <scope>NUCLEOTIDE SEQUENCE [LARGE SCALE GENOMIC DNA]</scope>
    <source>
        <strain evidence="2 3">CGMCC 4.1858</strain>
    </source>
</reference>
<sequence length="191" mass="21311">MFEPSVYPPLALGFFGLATGYLIWGSQELFGWPKRDEKVDRAMGVWGIWLPGLCQLLAGIILFVGLTWFEVFKEPPLYMAALAFTAYGIHWFALGWDRYRGNDARVNAGVGVAYMVLSALGATVFFAANDWPVGLVFVGLFAVYLSKFVMSVGVPVAERVMGLFRLLTAAWLLYLTFAVVVNFTLGYHWET</sequence>
<dbReference type="EMBL" id="FZOF01000005">
    <property type="protein sequence ID" value="SNS32573.1"/>
    <property type="molecule type" value="Genomic_DNA"/>
</dbReference>
<feature type="transmembrane region" description="Helical" evidence="1">
    <location>
        <begin position="6"/>
        <end position="24"/>
    </location>
</feature>
<keyword evidence="1" id="KW-0472">Membrane</keyword>
<feature type="transmembrane region" description="Helical" evidence="1">
    <location>
        <begin position="169"/>
        <end position="189"/>
    </location>
</feature>
<proteinExistence type="predicted"/>
<keyword evidence="1" id="KW-0812">Transmembrane</keyword>
<protein>
    <submittedName>
        <fullName evidence="2">Uncharacterized protein</fullName>
    </submittedName>
</protein>
<feature type="transmembrane region" description="Helical" evidence="1">
    <location>
        <begin position="45"/>
        <end position="69"/>
    </location>
</feature>